<dbReference type="SUPFAM" id="SSF47473">
    <property type="entry name" value="EF-hand"/>
    <property type="match status" value="1"/>
</dbReference>
<gene>
    <name evidence="1" type="ORF">KP509_25G012800</name>
</gene>
<name>A0A8T2RNY2_CERRI</name>
<protein>
    <recommendedName>
        <fullName evidence="3">EF-hand domain-containing protein</fullName>
    </recommendedName>
</protein>
<sequence>MALTFHELRLVADLYYSRLPCPSKEKAKEFIDSLDVMQNGKITMEALKSSNATRKFGVDFLERAFYGLDEGGKGYLNSDDCLTLYYICTYSMRSCDGCQKTIPQGFGYTCLKCWKEGITTTNLQIPSLCLQCYSQKNYQHIHGTRQFFHDFAMFEHIIKERPWTVPPEETLPAPFKEAQQTTRQCKVCGDYHESTARGFKSDVHMAPVRNSTELVCEWCFSYLCLRCGKLFRDSSLRAEPGKWLKKFVCHDCTKSNSSQDIYYSSVQAIQRALSRSELLQHCSTCKIKQQNGTLFWVVDQKYRTQPAGSS</sequence>
<comment type="caution">
    <text evidence="1">The sequence shown here is derived from an EMBL/GenBank/DDBJ whole genome shotgun (WGS) entry which is preliminary data.</text>
</comment>
<dbReference type="AlphaFoldDB" id="A0A8T2RNY2"/>
<dbReference type="EMBL" id="CM035430">
    <property type="protein sequence ID" value="KAH7297790.1"/>
    <property type="molecule type" value="Genomic_DNA"/>
</dbReference>
<proteinExistence type="predicted"/>
<accession>A0A8T2RNY2</accession>
<organism evidence="1 2">
    <name type="scientific">Ceratopteris richardii</name>
    <name type="common">Triangle waterfern</name>
    <dbReference type="NCBI Taxonomy" id="49495"/>
    <lineage>
        <taxon>Eukaryota</taxon>
        <taxon>Viridiplantae</taxon>
        <taxon>Streptophyta</taxon>
        <taxon>Embryophyta</taxon>
        <taxon>Tracheophyta</taxon>
        <taxon>Polypodiopsida</taxon>
        <taxon>Polypodiidae</taxon>
        <taxon>Polypodiales</taxon>
        <taxon>Pteridineae</taxon>
        <taxon>Pteridaceae</taxon>
        <taxon>Parkerioideae</taxon>
        <taxon>Ceratopteris</taxon>
    </lineage>
</organism>
<dbReference type="OrthoDB" id="8785703at2759"/>
<keyword evidence="2" id="KW-1185">Reference proteome</keyword>
<evidence type="ECO:0000313" key="1">
    <source>
        <dbReference type="EMBL" id="KAH7297790.1"/>
    </source>
</evidence>
<dbReference type="Proteomes" id="UP000825935">
    <property type="component" value="Chromosome 25"/>
</dbReference>
<reference evidence="1" key="1">
    <citation type="submission" date="2021-08" db="EMBL/GenBank/DDBJ databases">
        <title>WGS assembly of Ceratopteris richardii.</title>
        <authorList>
            <person name="Marchant D.B."/>
            <person name="Chen G."/>
            <person name="Jenkins J."/>
            <person name="Shu S."/>
            <person name="Leebens-Mack J."/>
            <person name="Grimwood J."/>
            <person name="Schmutz J."/>
            <person name="Soltis P."/>
            <person name="Soltis D."/>
            <person name="Chen Z.-H."/>
        </authorList>
    </citation>
    <scope>NUCLEOTIDE SEQUENCE</scope>
    <source>
        <strain evidence="1">Whitten #5841</strain>
        <tissue evidence="1">Leaf</tissue>
    </source>
</reference>
<evidence type="ECO:0000313" key="2">
    <source>
        <dbReference type="Proteomes" id="UP000825935"/>
    </source>
</evidence>
<evidence type="ECO:0008006" key="3">
    <source>
        <dbReference type="Google" id="ProtNLM"/>
    </source>
</evidence>
<dbReference type="InterPro" id="IPR011992">
    <property type="entry name" value="EF-hand-dom_pair"/>
</dbReference>